<dbReference type="EMBL" id="CARXXK010001098">
    <property type="protein sequence ID" value="CAI6373424.1"/>
    <property type="molecule type" value="Genomic_DNA"/>
</dbReference>
<organism evidence="2 3">
    <name type="scientific">Macrosiphum euphorbiae</name>
    <name type="common">potato aphid</name>
    <dbReference type="NCBI Taxonomy" id="13131"/>
    <lineage>
        <taxon>Eukaryota</taxon>
        <taxon>Metazoa</taxon>
        <taxon>Ecdysozoa</taxon>
        <taxon>Arthropoda</taxon>
        <taxon>Hexapoda</taxon>
        <taxon>Insecta</taxon>
        <taxon>Pterygota</taxon>
        <taxon>Neoptera</taxon>
        <taxon>Paraneoptera</taxon>
        <taxon>Hemiptera</taxon>
        <taxon>Sternorrhyncha</taxon>
        <taxon>Aphidomorpha</taxon>
        <taxon>Aphidoidea</taxon>
        <taxon>Aphididae</taxon>
        <taxon>Macrosiphini</taxon>
        <taxon>Macrosiphum</taxon>
    </lineage>
</organism>
<feature type="compositionally biased region" description="Polar residues" evidence="1">
    <location>
        <begin position="49"/>
        <end position="63"/>
    </location>
</feature>
<accession>A0AAV0XXQ2</accession>
<feature type="region of interest" description="Disordered" evidence="1">
    <location>
        <begin position="286"/>
        <end position="344"/>
    </location>
</feature>
<reference evidence="2 3" key="1">
    <citation type="submission" date="2023-01" db="EMBL/GenBank/DDBJ databases">
        <authorList>
            <person name="Whitehead M."/>
        </authorList>
    </citation>
    <scope>NUCLEOTIDE SEQUENCE [LARGE SCALE GENOMIC DNA]</scope>
</reference>
<feature type="region of interest" description="Disordered" evidence="1">
    <location>
        <begin position="31"/>
        <end position="85"/>
    </location>
</feature>
<evidence type="ECO:0008006" key="4">
    <source>
        <dbReference type="Google" id="ProtNLM"/>
    </source>
</evidence>
<feature type="compositionally biased region" description="Low complexity" evidence="1">
    <location>
        <begin position="208"/>
        <end position="228"/>
    </location>
</feature>
<gene>
    <name evidence="2" type="ORF">MEUPH1_LOCUS27180</name>
</gene>
<feature type="compositionally biased region" description="Polar residues" evidence="1">
    <location>
        <begin position="318"/>
        <end position="328"/>
    </location>
</feature>
<dbReference type="Proteomes" id="UP001160148">
    <property type="component" value="Unassembled WGS sequence"/>
</dbReference>
<protein>
    <recommendedName>
        <fullName evidence="4">BZIP domain-containing protein</fullName>
    </recommendedName>
</protein>
<keyword evidence="3" id="KW-1185">Reference proteome</keyword>
<dbReference type="Gene3D" id="1.20.5.170">
    <property type="match status" value="1"/>
</dbReference>
<name>A0AAV0XXQ2_9HEMI</name>
<evidence type="ECO:0000256" key="1">
    <source>
        <dbReference type="SAM" id="MobiDB-lite"/>
    </source>
</evidence>
<evidence type="ECO:0000313" key="3">
    <source>
        <dbReference type="Proteomes" id="UP001160148"/>
    </source>
</evidence>
<sequence>MSLTMEWDEPETEVVPLDLTMKKEENYAISDLEAEIDVPGKLTEGTPFPKSSSENDVQSTPLDLSTRRSPLQPPPPPSPTSENVAQSATVVVLSQMVQVGSSQPLKPQPPMMATEHLAPLHGMCSDASASWHKVSSPVAVPEYSTSSPVLPTSTANQFHRNNQMKEAQHLHMQFEQLQHHLKLQNQLQLQLYHLCDEQEKLKLQVGGVPLNPTSPPSSSVSNHFPSPTADDHHQQQQHQQDLDPDHHPHIEVCETDDVDVVNPEEVAAIYRQSEFLSLRQRYMESLRPPRNSHKMRRSSNNNNNNNNNKNDDSRGLTAGQQHNDQTSVMKRKRKNEAARRSWYAKRQKYHENQVRVMYLKKKVSEMKEIKSRLLKEYGNILAE</sequence>
<proteinExistence type="predicted"/>
<comment type="caution">
    <text evidence="2">The sequence shown here is derived from an EMBL/GenBank/DDBJ whole genome shotgun (WGS) entry which is preliminary data.</text>
</comment>
<dbReference type="AlphaFoldDB" id="A0AAV0XXQ2"/>
<feature type="region of interest" description="Disordered" evidence="1">
    <location>
        <begin position="206"/>
        <end position="249"/>
    </location>
</feature>
<evidence type="ECO:0000313" key="2">
    <source>
        <dbReference type="EMBL" id="CAI6373424.1"/>
    </source>
</evidence>
<feature type="compositionally biased region" description="Basic and acidic residues" evidence="1">
    <location>
        <begin position="229"/>
        <end position="249"/>
    </location>
</feature>